<accession>A0A1L9UMA3</accession>
<gene>
    <name evidence="2" type="ORF">ASPBRDRAFT_54535</name>
</gene>
<protein>
    <recommendedName>
        <fullName evidence="4">Fe2OG dioxygenase domain-containing protein</fullName>
    </recommendedName>
</protein>
<dbReference type="Gene3D" id="2.60.120.620">
    <property type="entry name" value="q2cbj1_9rhob like domain"/>
    <property type="match status" value="1"/>
</dbReference>
<dbReference type="OMA" id="SSTIQWA"/>
<dbReference type="VEuPathDB" id="FungiDB:ASPBRDRAFT_54535"/>
<evidence type="ECO:0000256" key="1">
    <source>
        <dbReference type="SAM" id="MobiDB-lite"/>
    </source>
</evidence>
<evidence type="ECO:0008006" key="4">
    <source>
        <dbReference type="Google" id="ProtNLM"/>
    </source>
</evidence>
<dbReference type="Proteomes" id="UP000184499">
    <property type="component" value="Unassembled WGS sequence"/>
</dbReference>
<keyword evidence="3" id="KW-1185">Reference proteome</keyword>
<sequence length="440" mass="47918">MAPILTSYDYSLLRRLIKNSSSSFSCAGSIPVTTNTTYKYYGRVPTKSQPVSIFWTSKDSVSQKLDDSSGTGALQQLINDCAPATFGKNNEDVLDPTYRKAGKLGPAHFATSFHPADLGILDEIERKLLPSFNVGTNRTLIADLYKLNIYSGPDGFFRKHIDTPRSANQIGSLVVCLPSRFTGGNLYVRHNKQVHDLDWSPVSSSTHEIGPVTEGERITLTYNLYAADAGIGRIVYDLTLRPRVEPLQMALMKMLDSTGFMLQGGILGVFCAYAYPTASPVASYSIDLVLKDSDYLLYSAFNSFGLETTALSVSSTGAWYDYIVQRAHVINIPTRIENDIEAKVVASEAWPSVTLPGVTWANEQNRDEITLMHLPRGIGAAAAAGKGGPRPVAFGNEPPSPPYGNDSPDDISPGKNDKSAVLQYADGAIFVFIPPWGQRL</sequence>
<feature type="region of interest" description="Disordered" evidence="1">
    <location>
        <begin position="382"/>
        <end position="418"/>
    </location>
</feature>
<proteinExistence type="predicted"/>
<evidence type="ECO:0000313" key="2">
    <source>
        <dbReference type="EMBL" id="OJJ72730.1"/>
    </source>
</evidence>
<organism evidence="2 3">
    <name type="scientific">Aspergillus brasiliensis (strain CBS 101740 / IMI 381727 / IBT 21946)</name>
    <dbReference type="NCBI Taxonomy" id="767769"/>
    <lineage>
        <taxon>Eukaryota</taxon>
        <taxon>Fungi</taxon>
        <taxon>Dikarya</taxon>
        <taxon>Ascomycota</taxon>
        <taxon>Pezizomycotina</taxon>
        <taxon>Eurotiomycetes</taxon>
        <taxon>Eurotiomycetidae</taxon>
        <taxon>Eurotiales</taxon>
        <taxon>Aspergillaceae</taxon>
        <taxon>Aspergillus</taxon>
        <taxon>Aspergillus subgen. Circumdati</taxon>
    </lineage>
</organism>
<name>A0A1L9UMA3_ASPBC</name>
<dbReference type="PANTHER" id="PTHR33099:SF14">
    <property type="entry name" value="PROLYL 4-HYDROXYLASE ALPHA SUBUNIT FE(2+) 2OG DIOXYGENASE DOMAIN-CONTAINING PROTEIN"/>
    <property type="match status" value="1"/>
</dbReference>
<dbReference type="EMBL" id="KV878683">
    <property type="protein sequence ID" value="OJJ72730.1"/>
    <property type="molecule type" value="Genomic_DNA"/>
</dbReference>
<dbReference type="PANTHER" id="PTHR33099">
    <property type="entry name" value="FE2OG DIOXYGENASE DOMAIN-CONTAINING PROTEIN"/>
    <property type="match status" value="1"/>
</dbReference>
<dbReference type="RefSeq" id="XP_067479978.1">
    <property type="nucleotide sequence ID" value="XM_067627249.1"/>
</dbReference>
<evidence type="ECO:0000313" key="3">
    <source>
        <dbReference type="Proteomes" id="UP000184499"/>
    </source>
</evidence>
<dbReference type="AlphaFoldDB" id="A0A1L9UMA3"/>
<dbReference type="GeneID" id="93579737"/>
<reference evidence="3" key="1">
    <citation type="journal article" date="2017" name="Genome Biol.">
        <title>Comparative genomics reveals high biological diversity and specific adaptations in the industrially and medically important fungal genus Aspergillus.</title>
        <authorList>
            <person name="de Vries R.P."/>
            <person name="Riley R."/>
            <person name="Wiebenga A."/>
            <person name="Aguilar-Osorio G."/>
            <person name="Amillis S."/>
            <person name="Uchima C.A."/>
            <person name="Anderluh G."/>
            <person name="Asadollahi M."/>
            <person name="Askin M."/>
            <person name="Barry K."/>
            <person name="Battaglia E."/>
            <person name="Bayram O."/>
            <person name="Benocci T."/>
            <person name="Braus-Stromeyer S.A."/>
            <person name="Caldana C."/>
            <person name="Canovas D."/>
            <person name="Cerqueira G.C."/>
            <person name="Chen F."/>
            <person name="Chen W."/>
            <person name="Choi C."/>
            <person name="Clum A."/>
            <person name="Dos Santos R.A."/>
            <person name="Damasio A.R."/>
            <person name="Diallinas G."/>
            <person name="Emri T."/>
            <person name="Fekete E."/>
            <person name="Flipphi M."/>
            <person name="Freyberg S."/>
            <person name="Gallo A."/>
            <person name="Gournas C."/>
            <person name="Habgood R."/>
            <person name="Hainaut M."/>
            <person name="Harispe M.L."/>
            <person name="Henrissat B."/>
            <person name="Hilden K.S."/>
            <person name="Hope R."/>
            <person name="Hossain A."/>
            <person name="Karabika E."/>
            <person name="Karaffa L."/>
            <person name="Karanyi Z."/>
            <person name="Krasevec N."/>
            <person name="Kuo A."/>
            <person name="Kusch H."/>
            <person name="LaButti K."/>
            <person name="Lagendijk E.L."/>
            <person name="Lapidus A."/>
            <person name="Levasseur A."/>
            <person name="Lindquist E."/>
            <person name="Lipzen A."/>
            <person name="Logrieco A.F."/>
            <person name="MacCabe A."/>
            <person name="Maekelae M.R."/>
            <person name="Malavazi I."/>
            <person name="Melin P."/>
            <person name="Meyer V."/>
            <person name="Mielnichuk N."/>
            <person name="Miskei M."/>
            <person name="Molnar A.P."/>
            <person name="Mule G."/>
            <person name="Ngan C.Y."/>
            <person name="Orejas M."/>
            <person name="Orosz E."/>
            <person name="Ouedraogo J.P."/>
            <person name="Overkamp K.M."/>
            <person name="Park H.-S."/>
            <person name="Perrone G."/>
            <person name="Piumi F."/>
            <person name="Punt P.J."/>
            <person name="Ram A.F."/>
            <person name="Ramon A."/>
            <person name="Rauscher S."/>
            <person name="Record E."/>
            <person name="Riano-Pachon D.M."/>
            <person name="Robert V."/>
            <person name="Roehrig J."/>
            <person name="Ruller R."/>
            <person name="Salamov A."/>
            <person name="Salih N.S."/>
            <person name="Samson R.A."/>
            <person name="Sandor E."/>
            <person name="Sanguinetti M."/>
            <person name="Schuetze T."/>
            <person name="Sepcic K."/>
            <person name="Shelest E."/>
            <person name="Sherlock G."/>
            <person name="Sophianopoulou V."/>
            <person name="Squina F.M."/>
            <person name="Sun H."/>
            <person name="Susca A."/>
            <person name="Todd R.B."/>
            <person name="Tsang A."/>
            <person name="Unkles S.E."/>
            <person name="van de Wiele N."/>
            <person name="van Rossen-Uffink D."/>
            <person name="Oliveira J.V."/>
            <person name="Vesth T.C."/>
            <person name="Visser J."/>
            <person name="Yu J.-H."/>
            <person name="Zhou M."/>
            <person name="Andersen M.R."/>
            <person name="Archer D.B."/>
            <person name="Baker S.E."/>
            <person name="Benoit I."/>
            <person name="Brakhage A.A."/>
            <person name="Braus G.H."/>
            <person name="Fischer R."/>
            <person name="Frisvad J.C."/>
            <person name="Goldman G.H."/>
            <person name="Houbraken J."/>
            <person name="Oakley B."/>
            <person name="Pocsi I."/>
            <person name="Scazzocchio C."/>
            <person name="Seiboth B."/>
            <person name="vanKuyk P.A."/>
            <person name="Wortman J."/>
            <person name="Dyer P.S."/>
            <person name="Grigoriev I.V."/>
        </authorList>
    </citation>
    <scope>NUCLEOTIDE SEQUENCE [LARGE SCALE GENOMIC DNA]</scope>
    <source>
        <strain evidence="3">CBS 101740 / IMI 381727 / IBT 21946</strain>
    </source>
</reference>
<dbReference type="OrthoDB" id="27483at2759"/>